<feature type="compositionally biased region" description="Basic residues" evidence="1">
    <location>
        <begin position="269"/>
        <end position="278"/>
    </location>
</feature>
<dbReference type="OrthoDB" id="1113909at2759"/>
<feature type="region of interest" description="Disordered" evidence="1">
    <location>
        <begin position="1111"/>
        <end position="1159"/>
    </location>
</feature>
<comment type="caution">
    <text evidence="3">The sequence shown here is derived from an EMBL/GenBank/DDBJ whole genome shotgun (WGS) entry which is preliminary data.</text>
</comment>
<dbReference type="PANTHER" id="PTHR31286">
    <property type="entry name" value="GLYCINE-RICH CELL WALL STRUCTURAL PROTEIN 1.8-LIKE"/>
    <property type="match status" value="1"/>
</dbReference>
<proteinExistence type="predicted"/>
<keyword evidence="4" id="KW-1185">Reference proteome</keyword>
<dbReference type="InterPro" id="IPR036691">
    <property type="entry name" value="Endo/exonu/phosph_ase_sf"/>
</dbReference>
<dbReference type="InterPro" id="IPR040256">
    <property type="entry name" value="At4g02000-like"/>
</dbReference>
<feature type="compositionally biased region" description="Basic and acidic residues" evidence="1">
    <location>
        <begin position="279"/>
        <end position="290"/>
    </location>
</feature>
<dbReference type="InterPro" id="IPR025558">
    <property type="entry name" value="DUF4283"/>
</dbReference>
<dbReference type="SUPFAM" id="SSF56219">
    <property type="entry name" value="DNase I-like"/>
    <property type="match status" value="1"/>
</dbReference>
<organism evidence="3 4">
    <name type="scientific">Kingdonia uniflora</name>
    <dbReference type="NCBI Taxonomy" id="39325"/>
    <lineage>
        <taxon>Eukaryota</taxon>
        <taxon>Viridiplantae</taxon>
        <taxon>Streptophyta</taxon>
        <taxon>Embryophyta</taxon>
        <taxon>Tracheophyta</taxon>
        <taxon>Spermatophyta</taxon>
        <taxon>Magnoliopsida</taxon>
        <taxon>Ranunculales</taxon>
        <taxon>Circaeasteraceae</taxon>
        <taxon>Kingdonia</taxon>
    </lineage>
</organism>
<protein>
    <recommendedName>
        <fullName evidence="2">DUF4283 domain-containing protein</fullName>
    </recommendedName>
</protein>
<dbReference type="Proteomes" id="UP000541444">
    <property type="component" value="Unassembled WGS sequence"/>
</dbReference>
<dbReference type="Gene3D" id="3.60.10.10">
    <property type="entry name" value="Endonuclease/exonuclease/phosphatase"/>
    <property type="match status" value="1"/>
</dbReference>
<feature type="compositionally biased region" description="Basic and acidic residues" evidence="1">
    <location>
        <begin position="1147"/>
        <end position="1159"/>
    </location>
</feature>
<feature type="compositionally biased region" description="Polar residues" evidence="1">
    <location>
        <begin position="1122"/>
        <end position="1132"/>
    </location>
</feature>
<feature type="region of interest" description="Disordered" evidence="1">
    <location>
        <begin position="262"/>
        <end position="290"/>
    </location>
</feature>
<name>A0A7J7M8X8_9MAGN</name>
<accession>A0A7J7M8X8</accession>
<dbReference type="PANTHER" id="PTHR31286:SF60">
    <property type="entry name" value="PROTEIN, PUTATIVE-RELATED"/>
    <property type="match status" value="1"/>
</dbReference>
<sequence length="1159" mass="130026">MDLWEMEMASKVKALNHGAKKSTFADLLQPKSMDLSLLPIPTMRGDFPSIRIPEAGFLRGMERYKFSLIGRLDLMKVKLAIARTEAMNKWNLTGNCQFAPLGKGYFMILLDNEADKLRIWGGGPWHIKGKLLRVTMWTLDFDINKQKNTHAMVWVKFPGLGIEYWEEDVLMSMARTVGNPAQVDSNTLCRNTGFYASVLVDVDFSKPVPTKIMVEREGFELCQEIQLGRTSKICSHCKVVGHLVSECRNVLKEIEQEKVIQNEADKEPKKKRRNRKKPEKNEQDKSGLEEAADGLKKVDSTTQPIQPHKTFKGVVELWDRTIRNWDGLIHSQEVDFLEKVDKEASMFNKSWADMVKEADSAIQVNTEEVENEESSGSESHGSKFSSNFGNGFSEDVVYQTQEAEEWHNIVVGDFNIVPRAGEKKGGRGLRWRAVEEFQDFVHNSCLLEANSSGSEYTWYNGQMGNNRILCKLDRMLCNQSWSNLFPGWKYKVMARKNSNHSPLFGWNVGITKPANVPFHFCNMWTRHDSLLLVVKENWDQPLVGDPLFKIGSKLRHLKSSSIWAGVRGAIEDVRADSGWVIRDGACINLWRDIWCSQVSLKDWINDDSIPWNDMLAKVSSIIVEGRWVIPPNLQLLFHRLGVDFHTIKINKNKADRRVWKPDLMGKFSVKGAFEAIRNKVYGLGIIANCVCHVYNACQTACSTVLSGELDVRRVCLRPCTSMVEVFLVLMLSFGTAHLSSTKAVSFNNSFECSISLERLRGLSYYLVGLRVSRFSRAGARGAKLWDAICTLVEGDAMDEPKRQQLVLFLMCLAEDQVDVEDRVEDEETGLYKNCPNVDDSLQTILSEGLEIFVVEGICASTTRPDSCNSCHVRSVIVPRAECPVGHHDVPWAKGKGAEVPHRIKLTASGMVPKGSGGVGTTRVFVGNGLTEEGVTHEARASRMRLIDEEDEINEANISGRGQGNESNEVEELEIIIDVSLAVVVPKVGASSRGCRIARVVRESDEEEIEEGKGRGNEGSVDPSGDEREEGDGEQNDNSNSLYNSRRAAGPVSAQDKARLDRFMVKHEFSKGPDSIRDAAVPLKVDEAEPSNRALTNPKRYIDELIDHDEASKSKGRAVAEASTVQQTKTTLRMRSREQVANDVDDANEARRKAELEEQA</sequence>
<feature type="region of interest" description="Disordered" evidence="1">
    <location>
        <begin position="1002"/>
        <end position="1054"/>
    </location>
</feature>
<evidence type="ECO:0000259" key="2">
    <source>
        <dbReference type="Pfam" id="PF14111"/>
    </source>
</evidence>
<evidence type="ECO:0000313" key="4">
    <source>
        <dbReference type="Proteomes" id="UP000541444"/>
    </source>
</evidence>
<evidence type="ECO:0000256" key="1">
    <source>
        <dbReference type="SAM" id="MobiDB-lite"/>
    </source>
</evidence>
<gene>
    <name evidence="3" type="ORF">GIB67_040612</name>
</gene>
<dbReference type="Pfam" id="PF14111">
    <property type="entry name" value="DUF4283"/>
    <property type="match status" value="1"/>
</dbReference>
<feature type="domain" description="DUF4283" evidence="2">
    <location>
        <begin position="61"/>
        <end position="144"/>
    </location>
</feature>
<reference evidence="3 4" key="1">
    <citation type="journal article" date="2020" name="IScience">
        <title>Genome Sequencing of the Endangered Kingdonia uniflora (Circaeasteraceae, Ranunculales) Reveals Potential Mechanisms of Evolutionary Specialization.</title>
        <authorList>
            <person name="Sun Y."/>
            <person name="Deng T."/>
            <person name="Zhang A."/>
            <person name="Moore M.J."/>
            <person name="Landis J.B."/>
            <person name="Lin N."/>
            <person name="Zhang H."/>
            <person name="Zhang X."/>
            <person name="Huang J."/>
            <person name="Zhang X."/>
            <person name="Sun H."/>
            <person name="Wang H."/>
        </authorList>
    </citation>
    <scope>NUCLEOTIDE SEQUENCE [LARGE SCALE GENOMIC DNA]</scope>
    <source>
        <strain evidence="3">TB1705</strain>
        <tissue evidence="3">Leaf</tissue>
    </source>
</reference>
<dbReference type="EMBL" id="JACGCM010001697">
    <property type="protein sequence ID" value="KAF6151339.1"/>
    <property type="molecule type" value="Genomic_DNA"/>
</dbReference>
<dbReference type="AlphaFoldDB" id="A0A7J7M8X8"/>
<evidence type="ECO:0000313" key="3">
    <source>
        <dbReference type="EMBL" id="KAF6151339.1"/>
    </source>
</evidence>